<evidence type="ECO:0000256" key="1">
    <source>
        <dbReference type="ARBA" id="ARBA00022801"/>
    </source>
</evidence>
<feature type="active site" description="Charge relay system" evidence="2">
    <location>
        <position position="177"/>
    </location>
</feature>
<dbReference type="Gene3D" id="3.40.50.1820">
    <property type="entry name" value="alpha/beta hydrolase"/>
    <property type="match status" value="1"/>
</dbReference>
<proteinExistence type="predicted"/>
<dbReference type="Proteomes" id="UP000285456">
    <property type="component" value="Unassembled WGS sequence"/>
</dbReference>
<evidence type="ECO:0000259" key="3">
    <source>
        <dbReference type="Pfam" id="PF00561"/>
    </source>
</evidence>
<dbReference type="GO" id="GO:0016020">
    <property type="term" value="C:membrane"/>
    <property type="evidence" value="ECO:0007669"/>
    <property type="project" value="TreeGrafter"/>
</dbReference>
<protein>
    <submittedName>
        <fullName evidence="4">Alpha/beta fold hydrolase</fullName>
    </submittedName>
</protein>
<dbReference type="GO" id="GO:0052689">
    <property type="term" value="F:carboxylic ester hydrolase activity"/>
    <property type="evidence" value="ECO:0007669"/>
    <property type="project" value="InterPro"/>
</dbReference>
<accession>A0A417YE95</accession>
<gene>
    <name evidence="4" type="ORF">D1B32_14450</name>
</gene>
<dbReference type="InterPro" id="IPR050266">
    <property type="entry name" value="AB_hydrolase_sf"/>
</dbReference>
<feature type="domain" description="AB hydrolase-1" evidence="3">
    <location>
        <begin position="5"/>
        <end position="101"/>
    </location>
</feature>
<dbReference type="AlphaFoldDB" id="A0A417YE95"/>
<dbReference type="PIRSF" id="PIRSF017388">
    <property type="entry name" value="Esterase_lipase"/>
    <property type="match status" value="1"/>
</dbReference>
<evidence type="ECO:0000313" key="5">
    <source>
        <dbReference type="Proteomes" id="UP000285456"/>
    </source>
</evidence>
<dbReference type="InterPro" id="IPR012354">
    <property type="entry name" value="Esterase_lipase"/>
</dbReference>
<dbReference type="RefSeq" id="WP_095311864.1">
    <property type="nucleotide sequence ID" value="NZ_PHUT01000010.1"/>
</dbReference>
<keyword evidence="1 4" id="KW-0378">Hydrolase</keyword>
<evidence type="ECO:0000313" key="4">
    <source>
        <dbReference type="EMBL" id="RHW30972.1"/>
    </source>
</evidence>
<organism evidence="4 5">
    <name type="scientific">Oceanobacillus profundus</name>
    <dbReference type="NCBI Taxonomy" id="372463"/>
    <lineage>
        <taxon>Bacteria</taxon>
        <taxon>Bacillati</taxon>
        <taxon>Bacillota</taxon>
        <taxon>Bacilli</taxon>
        <taxon>Bacillales</taxon>
        <taxon>Bacillaceae</taxon>
        <taxon>Oceanobacillus</taxon>
    </lineage>
</organism>
<evidence type="ECO:0000256" key="2">
    <source>
        <dbReference type="PIRSR" id="PIRSR017388-1"/>
    </source>
</evidence>
<dbReference type="PANTHER" id="PTHR43798">
    <property type="entry name" value="MONOACYLGLYCEROL LIPASE"/>
    <property type="match status" value="1"/>
</dbReference>
<reference evidence="4 5" key="1">
    <citation type="journal article" date="2007" name="Int. J. Syst. Evol. Microbiol.">
        <title>Oceanobacillus profundus sp. nov., isolated from a deep-sea sediment core.</title>
        <authorList>
            <person name="Kim Y.G."/>
            <person name="Choi D.H."/>
            <person name="Hyun S."/>
            <person name="Cho B.C."/>
        </authorList>
    </citation>
    <scope>NUCLEOTIDE SEQUENCE [LARGE SCALE GENOMIC DNA]</scope>
    <source>
        <strain evidence="4 5">DSM 18246</strain>
    </source>
</reference>
<dbReference type="PANTHER" id="PTHR43798:SF31">
    <property type="entry name" value="AB HYDROLASE SUPERFAMILY PROTEIN YCLE"/>
    <property type="match status" value="1"/>
</dbReference>
<feature type="active site" description="Nucleophile" evidence="2">
    <location>
        <position position="78"/>
    </location>
</feature>
<feature type="active site" description="Charge relay system" evidence="2">
    <location>
        <position position="207"/>
    </location>
</feature>
<keyword evidence="5" id="KW-1185">Reference proteome</keyword>
<dbReference type="Pfam" id="PF00561">
    <property type="entry name" value="Abhydrolase_1"/>
    <property type="match status" value="1"/>
</dbReference>
<sequence length="238" mass="27183">MIGCLIIHGYTGGPYEVNPLADFLKENTDWHIEVPTLPGHGKELNLEDVSYKKWIMAAETELEKLQSKYEEIYVIGFSMGGMIAAYLAAKYKIDKLVLLATSGKYLNFRQIGLDIAEVIVDGVRGTLGENKLYQHYKEKIGTVPFKANLEFMKLVRFTRRYLDKVDSPVLIAHGQQDGMVPYKTGYYLDKEIHSEEKEVVFFERSRHLICLGDDKDTLNGMVYDFLVEKTEQKEEAPG</sequence>
<dbReference type="SUPFAM" id="SSF53474">
    <property type="entry name" value="alpha/beta-Hydrolases"/>
    <property type="match status" value="1"/>
</dbReference>
<dbReference type="InterPro" id="IPR029058">
    <property type="entry name" value="AB_hydrolase_fold"/>
</dbReference>
<comment type="caution">
    <text evidence="4">The sequence shown here is derived from an EMBL/GenBank/DDBJ whole genome shotgun (WGS) entry which is preliminary data.</text>
</comment>
<name>A0A417YE95_9BACI</name>
<dbReference type="EMBL" id="QWEH01000010">
    <property type="protein sequence ID" value="RHW30972.1"/>
    <property type="molecule type" value="Genomic_DNA"/>
</dbReference>
<dbReference type="OrthoDB" id="9786110at2"/>
<dbReference type="InterPro" id="IPR000073">
    <property type="entry name" value="AB_hydrolase_1"/>
</dbReference>